<comment type="similarity">
    <text evidence="1">Belongs to the glutaredoxin family.</text>
</comment>
<dbReference type="Gene3D" id="3.40.30.10">
    <property type="entry name" value="Glutaredoxin"/>
    <property type="match status" value="1"/>
</dbReference>
<dbReference type="InterPro" id="IPR052565">
    <property type="entry name" value="Glutaredoxin-like_YDR286C"/>
</dbReference>
<dbReference type="PANTHER" id="PTHR33558:SF1">
    <property type="entry name" value="GLUTAREDOXIN-LIKE PROTEIN C5ORF63 HOMOLOG"/>
    <property type="match status" value="1"/>
</dbReference>
<evidence type="ECO:0000313" key="2">
    <source>
        <dbReference type="EMBL" id="THU54581.1"/>
    </source>
</evidence>
<accession>A0A4S8J031</accession>
<sequence>MAALVSSVSPAALAARLGPRRAWIMNRLSIRGPLLVAVTAAFSAGGGSGEEKRRQLVLYKKPGCCLCDGLEEKLHAALSLAGGPHSLPSVDLQVRDITGNPEWEMLYQYEIPVLAKVLPDGTEETLPRLSPRLTVELIQKKIAAAFEN</sequence>
<dbReference type="SUPFAM" id="SSF52833">
    <property type="entry name" value="Thioredoxin-like"/>
    <property type="match status" value="1"/>
</dbReference>
<dbReference type="STRING" id="52838.A0A4S8J031"/>
<keyword evidence="1" id="KW-0813">Transport</keyword>
<dbReference type="InterPro" id="IPR008554">
    <property type="entry name" value="Glutaredoxin-like"/>
</dbReference>
<reference evidence="2 3" key="1">
    <citation type="journal article" date="2019" name="Nat. Plants">
        <title>Genome sequencing of Musa balbisiana reveals subgenome evolution and function divergence in polyploid bananas.</title>
        <authorList>
            <person name="Yao X."/>
        </authorList>
    </citation>
    <scope>NUCLEOTIDE SEQUENCE [LARGE SCALE GENOMIC DNA]</scope>
    <source>
        <strain evidence="3">cv. DH-PKW</strain>
        <tissue evidence="2">Leaves</tissue>
    </source>
</reference>
<protein>
    <recommendedName>
        <fullName evidence="1">Glutaredoxin-like protein</fullName>
    </recommendedName>
</protein>
<dbReference type="Proteomes" id="UP000317650">
    <property type="component" value="Chromosome 10"/>
</dbReference>
<gene>
    <name evidence="2" type="ORF">C4D60_Mb10t26600</name>
</gene>
<comment type="caution">
    <text evidence="2">The sequence shown here is derived from an EMBL/GenBank/DDBJ whole genome shotgun (WGS) entry which is preliminary data.</text>
</comment>
<dbReference type="EMBL" id="PYDT01000008">
    <property type="protein sequence ID" value="THU54581.1"/>
    <property type="molecule type" value="Genomic_DNA"/>
</dbReference>
<organism evidence="2 3">
    <name type="scientific">Musa balbisiana</name>
    <name type="common">Banana</name>
    <dbReference type="NCBI Taxonomy" id="52838"/>
    <lineage>
        <taxon>Eukaryota</taxon>
        <taxon>Viridiplantae</taxon>
        <taxon>Streptophyta</taxon>
        <taxon>Embryophyta</taxon>
        <taxon>Tracheophyta</taxon>
        <taxon>Spermatophyta</taxon>
        <taxon>Magnoliopsida</taxon>
        <taxon>Liliopsida</taxon>
        <taxon>Zingiberales</taxon>
        <taxon>Musaceae</taxon>
        <taxon>Musa</taxon>
    </lineage>
</organism>
<name>A0A4S8J031_MUSBA</name>
<proteinExistence type="inferred from homology"/>
<dbReference type="InterPro" id="IPR036249">
    <property type="entry name" value="Thioredoxin-like_sf"/>
</dbReference>
<dbReference type="Pfam" id="PF05768">
    <property type="entry name" value="Glrx-like"/>
    <property type="match status" value="1"/>
</dbReference>
<keyword evidence="3" id="KW-1185">Reference proteome</keyword>
<dbReference type="AlphaFoldDB" id="A0A4S8J031"/>
<dbReference type="PANTHER" id="PTHR33558">
    <property type="entry name" value="GLUTAREDOXIN-LIKE PROTEIN C5ORF63 HOMOLOG"/>
    <property type="match status" value="1"/>
</dbReference>
<keyword evidence="1" id="KW-0249">Electron transport</keyword>
<evidence type="ECO:0000256" key="1">
    <source>
        <dbReference type="RuleBase" id="RU363082"/>
    </source>
</evidence>
<evidence type="ECO:0000313" key="3">
    <source>
        <dbReference type="Proteomes" id="UP000317650"/>
    </source>
</evidence>